<reference evidence="2" key="1">
    <citation type="submission" date="2023-03" db="EMBL/GenBank/DDBJ databases">
        <title>Massive genome expansion in bonnet fungi (Mycena s.s.) driven by repeated elements and novel gene families across ecological guilds.</title>
        <authorList>
            <consortium name="Lawrence Berkeley National Laboratory"/>
            <person name="Harder C.B."/>
            <person name="Miyauchi S."/>
            <person name="Viragh M."/>
            <person name="Kuo A."/>
            <person name="Thoen E."/>
            <person name="Andreopoulos B."/>
            <person name="Lu D."/>
            <person name="Skrede I."/>
            <person name="Drula E."/>
            <person name="Henrissat B."/>
            <person name="Morin E."/>
            <person name="Kohler A."/>
            <person name="Barry K."/>
            <person name="LaButti K."/>
            <person name="Morin E."/>
            <person name="Salamov A."/>
            <person name="Lipzen A."/>
            <person name="Mereny Z."/>
            <person name="Hegedus B."/>
            <person name="Baldrian P."/>
            <person name="Stursova M."/>
            <person name="Weitz H."/>
            <person name="Taylor A."/>
            <person name="Grigoriev I.V."/>
            <person name="Nagy L.G."/>
            <person name="Martin F."/>
            <person name="Kauserud H."/>
        </authorList>
    </citation>
    <scope>NUCLEOTIDE SEQUENCE</scope>
    <source>
        <strain evidence="2">CBHHK182m</strain>
    </source>
</reference>
<name>A0AAD7IIR4_9AGAR</name>
<proteinExistence type="predicted"/>
<keyword evidence="3" id="KW-1185">Reference proteome</keyword>
<accession>A0AAD7IIR4</accession>
<evidence type="ECO:0000256" key="1">
    <source>
        <dbReference type="SAM" id="MobiDB-lite"/>
    </source>
</evidence>
<protein>
    <submittedName>
        <fullName evidence="2">Uncharacterized protein</fullName>
    </submittedName>
</protein>
<comment type="caution">
    <text evidence="2">The sequence shown here is derived from an EMBL/GenBank/DDBJ whole genome shotgun (WGS) entry which is preliminary data.</text>
</comment>
<feature type="region of interest" description="Disordered" evidence="1">
    <location>
        <begin position="185"/>
        <end position="210"/>
    </location>
</feature>
<gene>
    <name evidence="2" type="ORF">B0H16DRAFT_1463850</name>
</gene>
<dbReference type="Proteomes" id="UP001215598">
    <property type="component" value="Unassembled WGS sequence"/>
</dbReference>
<evidence type="ECO:0000313" key="3">
    <source>
        <dbReference type="Proteomes" id="UP001215598"/>
    </source>
</evidence>
<sequence>MLWYKYKMQSWCQPPCQTNKSQPSQQINNVSAHHIITSLFFFPDHYLPVSAPPKPYLRAPSSPITIPAPAQPPWVLFSVSQLGWDSRCTPPVWSPGPQMRMHQCLAAWGENTFLIIFRIHRPVPGYRKVSRTPYINRMLLDIGLLWVNLPNYYTLALIPFSAPITLYAPTSVSVFTSASTSPDASPSLHPSASPSSSPLPSPSTTCRQKSTTRKFFGWQNRRI</sequence>
<dbReference type="EMBL" id="JARKIB010000092">
    <property type="protein sequence ID" value="KAJ7743212.1"/>
    <property type="molecule type" value="Genomic_DNA"/>
</dbReference>
<organism evidence="2 3">
    <name type="scientific">Mycena metata</name>
    <dbReference type="NCBI Taxonomy" id="1033252"/>
    <lineage>
        <taxon>Eukaryota</taxon>
        <taxon>Fungi</taxon>
        <taxon>Dikarya</taxon>
        <taxon>Basidiomycota</taxon>
        <taxon>Agaricomycotina</taxon>
        <taxon>Agaricomycetes</taxon>
        <taxon>Agaricomycetidae</taxon>
        <taxon>Agaricales</taxon>
        <taxon>Marasmiineae</taxon>
        <taxon>Mycenaceae</taxon>
        <taxon>Mycena</taxon>
    </lineage>
</organism>
<evidence type="ECO:0000313" key="2">
    <source>
        <dbReference type="EMBL" id="KAJ7743212.1"/>
    </source>
</evidence>
<feature type="compositionally biased region" description="Low complexity" evidence="1">
    <location>
        <begin position="185"/>
        <end position="198"/>
    </location>
</feature>
<dbReference type="AlphaFoldDB" id="A0AAD7IIR4"/>